<keyword evidence="2" id="KW-1003">Cell membrane</keyword>
<dbReference type="InterPro" id="IPR001123">
    <property type="entry name" value="LeuE-type"/>
</dbReference>
<keyword evidence="8" id="KW-1185">Reference proteome</keyword>
<protein>
    <submittedName>
        <fullName evidence="7">LysE/ArgO family amino acid transporter</fullName>
    </submittedName>
</protein>
<feature type="transmembrane region" description="Helical" evidence="6">
    <location>
        <begin position="178"/>
        <end position="198"/>
    </location>
</feature>
<dbReference type="Proteomes" id="UP001500074">
    <property type="component" value="Unassembled WGS sequence"/>
</dbReference>
<feature type="transmembrane region" description="Helical" evidence="6">
    <location>
        <begin position="142"/>
        <end position="166"/>
    </location>
</feature>
<feature type="transmembrane region" description="Helical" evidence="6">
    <location>
        <begin position="6"/>
        <end position="26"/>
    </location>
</feature>
<dbReference type="EMBL" id="BAABKI010000022">
    <property type="protein sequence ID" value="GAA5176440.1"/>
    <property type="molecule type" value="Genomic_DNA"/>
</dbReference>
<comment type="caution">
    <text evidence="7">The sequence shown here is derived from an EMBL/GenBank/DDBJ whole genome shotgun (WGS) entry which is preliminary data.</text>
</comment>
<name>A0ABP9RFY4_9GAMM</name>
<dbReference type="Pfam" id="PF01810">
    <property type="entry name" value="LysE"/>
    <property type="match status" value="1"/>
</dbReference>
<comment type="subcellular location">
    <subcellularLocation>
        <location evidence="1">Cell membrane</location>
        <topology evidence="1">Multi-pass membrane protein</topology>
    </subcellularLocation>
</comment>
<evidence type="ECO:0000256" key="4">
    <source>
        <dbReference type="ARBA" id="ARBA00022989"/>
    </source>
</evidence>
<evidence type="ECO:0000256" key="3">
    <source>
        <dbReference type="ARBA" id="ARBA00022692"/>
    </source>
</evidence>
<organism evidence="7 8">
    <name type="scientific">Modicisalibacter zincidurans</name>
    <dbReference type="NCBI Taxonomy" id="1178777"/>
    <lineage>
        <taxon>Bacteria</taxon>
        <taxon>Pseudomonadati</taxon>
        <taxon>Pseudomonadota</taxon>
        <taxon>Gammaproteobacteria</taxon>
        <taxon>Oceanospirillales</taxon>
        <taxon>Halomonadaceae</taxon>
        <taxon>Modicisalibacter</taxon>
    </lineage>
</organism>
<feature type="transmembrane region" description="Helical" evidence="6">
    <location>
        <begin position="68"/>
        <end position="88"/>
    </location>
</feature>
<evidence type="ECO:0000313" key="7">
    <source>
        <dbReference type="EMBL" id="GAA5176440.1"/>
    </source>
</evidence>
<dbReference type="RefSeq" id="WP_031384411.1">
    <property type="nucleotide sequence ID" value="NZ_BAABKI010000022.1"/>
</dbReference>
<dbReference type="PANTHER" id="PTHR30086:SF20">
    <property type="entry name" value="ARGININE EXPORTER PROTEIN ARGO-RELATED"/>
    <property type="match status" value="1"/>
</dbReference>
<evidence type="ECO:0000256" key="1">
    <source>
        <dbReference type="ARBA" id="ARBA00004651"/>
    </source>
</evidence>
<evidence type="ECO:0000256" key="5">
    <source>
        <dbReference type="ARBA" id="ARBA00023136"/>
    </source>
</evidence>
<accession>A0ABP9RFY4</accession>
<keyword evidence="4 6" id="KW-1133">Transmembrane helix</keyword>
<gene>
    <name evidence="7" type="ORF">GCM10023342_21890</name>
</gene>
<proteinExistence type="predicted"/>
<keyword evidence="5 6" id="KW-0472">Membrane</keyword>
<evidence type="ECO:0000256" key="6">
    <source>
        <dbReference type="SAM" id="Phobius"/>
    </source>
</evidence>
<feature type="transmembrane region" description="Helical" evidence="6">
    <location>
        <begin position="38"/>
        <end position="62"/>
    </location>
</feature>
<keyword evidence="3 6" id="KW-0812">Transmembrane</keyword>
<dbReference type="PANTHER" id="PTHR30086">
    <property type="entry name" value="ARGININE EXPORTER PROTEIN ARGO"/>
    <property type="match status" value="1"/>
</dbReference>
<feature type="transmembrane region" description="Helical" evidence="6">
    <location>
        <begin position="109"/>
        <end position="136"/>
    </location>
</feature>
<evidence type="ECO:0000256" key="2">
    <source>
        <dbReference type="ARBA" id="ARBA00022475"/>
    </source>
</evidence>
<sequence length="201" mass="20994">MWGSAVQGLVTGAGLIIAIGAQNAFVLGQGLRREHPWLVAFICTACDVLLIALGGLGVGQLIASQATLMILARLGGALFLVWQAGLAWRRVLYPEALQVERAGATRRGVIATTLAVTLLNPQVYLDTLIMLGAIGAVQTEPAAFYAGAIVASCLWFFSLVAAAGWLAPKLASRWVWRVIDGVIGVVLLMVAAGLVAGLECS</sequence>
<evidence type="ECO:0000313" key="8">
    <source>
        <dbReference type="Proteomes" id="UP001500074"/>
    </source>
</evidence>
<reference evidence="8" key="1">
    <citation type="journal article" date="2019" name="Int. J. Syst. Evol. Microbiol.">
        <title>The Global Catalogue of Microorganisms (GCM) 10K type strain sequencing project: providing services to taxonomists for standard genome sequencing and annotation.</title>
        <authorList>
            <consortium name="The Broad Institute Genomics Platform"/>
            <consortium name="The Broad Institute Genome Sequencing Center for Infectious Disease"/>
            <person name="Wu L."/>
            <person name="Ma J."/>
        </authorList>
    </citation>
    <scope>NUCLEOTIDE SEQUENCE [LARGE SCALE GENOMIC DNA]</scope>
    <source>
        <strain evidence="8">JCM 18472</strain>
    </source>
</reference>